<dbReference type="HAMAP" id="MF_01825">
    <property type="entry name" value="PdxB"/>
    <property type="match status" value="1"/>
</dbReference>
<dbReference type="InterPro" id="IPR038251">
    <property type="entry name" value="PdxB_dimer_sf"/>
</dbReference>
<protein>
    <recommendedName>
        <fullName evidence="5">Erythronate-4-phosphate dehydrogenase</fullName>
        <ecNumber evidence="5">1.1.1.290</ecNumber>
    </recommendedName>
</protein>
<gene>
    <name evidence="5 8" type="primary">pdxB</name>
    <name evidence="8" type="ORF">E2605_17280</name>
</gene>
<feature type="binding site" evidence="5">
    <location>
        <position position="258"/>
    </location>
    <ligand>
        <name>substrate</name>
    </ligand>
</feature>
<feature type="active site" evidence="5">
    <location>
        <position position="208"/>
    </location>
</feature>
<dbReference type="AlphaFoldDB" id="A0A4Y8KW86"/>
<proteinExistence type="inferred from homology"/>
<feature type="active site" evidence="5">
    <location>
        <position position="237"/>
    </location>
</feature>
<keyword evidence="1 5" id="KW-0963">Cytoplasm</keyword>
<dbReference type="GO" id="GO:0005829">
    <property type="term" value="C:cytosol"/>
    <property type="evidence" value="ECO:0007669"/>
    <property type="project" value="TreeGrafter"/>
</dbReference>
<dbReference type="EC" id="1.1.1.290" evidence="5"/>
<keyword evidence="9" id="KW-1185">Reference proteome</keyword>
<dbReference type="InterPro" id="IPR006139">
    <property type="entry name" value="D-isomer_2_OHA_DH_cat_dom"/>
</dbReference>
<sequence length="372" mass="41120">MNIIADKNIPYLKGIGEAFGNVTYLSGNEFTKESIKNADTLIVRTVTHFDESLLAGSLVKLICSATIGYDHIDTEYCDSHGITWKNAPGCNSGSVQQYVASALITIAEKKNFSLKGKTIGIVGVGNVGKKVAAICEILGMRVLKNDPPREQAEQSGEFVSLDVIKKEADIITFHTPLTKEGEYKTFHLADNTFFDTLGRKPIIINSARGSIINTASIKEAILNDKISGAIIDCWEKEPDIDIEYLHLVDIATPHIAGYSADGKANATRMSLESIAEFWSLDPTPAKKVVPPSIDNPNIDFSLLEGDQFEQAILKTYNPLEDYVKLLDNPEKFSSLRSNYPLRREFPAYTVKNIDNRDVRVLCRKIGFNIEAI</sequence>
<dbReference type="PANTHER" id="PTHR10996:SF178">
    <property type="entry name" value="2-HYDROXYACID DEHYDROGENASE YGL185C-RELATED"/>
    <property type="match status" value="1"/>
</dbReference>
<keyword evidence="4 5" id="KW-0664">Pyridoxine biosynthesis</keyword>
<comment type="similarity">
    <text evidence="5">Belongs to the D-isomer specific 2-hydroxyacid dehydrogenase family. PdxB subfamily.</text>
</comment>
<evidence type="ECO:0000256" key="4">
    <source>
        <dbReference type="ARBA" id="ARBA00023096"/>
    </source>
</evidence>
<evidence type="ECO:0000256" key="5">
    <source>
        <dbReference type="HAMAP-Rule" id="MF_01825"/>
    </source>
</evidence>
<reference evidence="8 9" key="1">
    <citation type="submission" date="2019-03" db="EMBL/GenBank/DDBJ databases">
        <title>San Antonio Military Medical Center submission to MRSN (WRAIR), pending publication.</title>
        <authorList>
            <person name="Blyth D.M."/>
            <person name="Mccarthy S.L."/>
            <person name="Schall S.E."/>
            <person name="Stam J.A."/>
            <person name="Ong A.C."/>
            <person name="Mcgann P.T."/>
        </authorList>
    </citation>
    <scope>NUCLEOTIDE SEQUENCE [LARGE SCALE GENOMIC DNA]</scope>
    <source>
        <strain evidence="8 9">MRSN571793</strain>
    </source>
</reference>
<dbReference type="InterPro" id="IPR020921">
    <property type="entry name" value="Erythronate-4-P_DHase"/>
</dbReference>
<dbReference type="InterPro" id="IPR050223">
    <property type="entry name" value="D-isomer_2-hydroxyacid_DH"/>
</dbReference>
<evidence type="ECO:0000259" key="7">
    <source>
        <dbReference type="Pfam" id="PF02826"/>
    </source>
</evidence>
<dbReference type="STRING" id="1121485.GCA_000426485_03462"/>
<dbReference type="SUPFAM" id="SSF52283">
    <property type="entry name" value="Formate/glycerate dehydrogenase catalytic domain-like"/>
    <property type="match status" value="1"/>
</dbReference>
<feature type="binding site" evidence="5">
    <location>
        <position position="232"/>
    </location>
    <ligand>
        <name>NAD(+)</name>
        <dbReference type="ChEBI" id="CHEBI:57540"/>
    </ligand>
</feature>
<dbReference type="OrthoDB" id="1522997at2"/>
<evidence type="ECO:0000259" key="6">
    <source>
        <dbReference type="Pfam" id="PF00389"/>
    </source>
</evidence>
<evidence type="ECO:0000313" key="9">
    <source>
        <dbReference type="Proteomes" id="UP000297861"/>
    </source>
</evidence>
<comment type="caution">
    <text evidence="8">The sequence shown here is derived from an EMBL/GenBank/DDBJ whole genome shotgun (WGS) entry which is preliminary data.</text>
</comment>
<comment type="subunit">
    <text evidence="5">Homodimer.</text>
</comment>
<evidence type="ECO:0000256" key="2">
    <source>
        <dbReference type="ARBA" id="ARBA00023002"/>
    </source>
</evidence>
<feature type="domain" description="D-isomer specific 2-hydroxyacid dehydrogenase NAD-binding" evidence="7">
    <location>
        <begin position="110"/>
        <end position="256"/>
    </location>
</feature>
<dbReference type="GO" id="GO:0046983">
    <property type="term" value="F:protein dimerization activity"/>
    <property type="evidence" value="ECO:0007669"/>
    <property type="project" value="InterPro"/>
</dbReference>
<comment type="caution">
    <text evidence="5">Lacks conserved residue(s) required for the propagation of feature annotation.</text>
</comment>
<accession>A0A4Y8KW86</accession>
<dbReference type="RefSeq" id="WP_134437351.1">
    <property type="nucleotide sequence ID" value="NZ_SOML01000013.1"/>
</dbReference>
<feature type="binding site" evidence="5">
    <location>
        <position position="45"/>
    </location>
    <ligand>
        <name>substrate</name>
    </ligand>
</feature>
<feature type="binding site" evidence="5">
    <location>
        <position position="66"/>
    </location>
    <ligand>
        <name>substrate</name>
    </ligand>
</feature>
<comment type="catalytic activity">
    <reaction evidence="5">
        <text>4-phospho-D-erythronate + NAD(+) = (R)-3-hydroxy-2-oxo-4-phosphooxybutanoate + NADH + H(+)</text>
        <dbReference type="Rhea" id="RHEA:18829"/>
        <dbReference type="ChEBI" id="CHEBI:15378"/>
        <dbReference type="ChEBI" id="CHEBI:57540"/>
        <dbReference type="ChEBI" id="CHEBI:57945"/>
        <dbReference type="ChEBI" id="CHEBI:58538"/>
        <dbReference type="ChEBI" id="CHEBI:58766"/>
        <dbReference type="EC" id="1.1.1.290"/>
    </reaction>
</comment>
<organism evidence="8 9">
    <name type="scientific">Dysgonomonas capnocytophagoides</name>
    <dbReference type="NCBI Taxonomy" id="45254"/>
    <lineage>
        <taxon>Bacteria</taxon>
        <taxon>Pseudomonadati</taxon>
        <taxon>Bacteroidota</taxon>
        <taxon>Bacteroidia</taxon>
        <taxon>Bacteroidales</taxon>
        <taxon>Dysgonomonadaceae</taxon>
        <taxon>Dysgonomonas</taxon>
    </lineage>
</organism>
<dbReference type="CDD" id="cd12158">
    <property type="entry name" value="ErythrP_dh"/>
    <property type="match status" value="1"/>
</dbReference>
<evidence type="ECO:0000256" key="1">
    <source>
        <dbReference type="ARBA" id="ARBA00022490"/>
    </source>
</evidence>
<evidence type="ECO:0000256" key="3">
    <source>
        <dbReference type="ARBA" id="ARBA00023027"/>
    </source>
</evidence>
<dbReference type="EMBL" id="SOML01000013">
    <property type="protein sequence ID" value="TFD93234.1"/>
    <property type="molecule type" value="Genomic_DNA"/>
</dbReference>
<feature type="domain" description="D-isomer specific 2-hydroxyacid dehydrogenase catalytic" evidence="6">
    <location>
        <begin position="26"/>
        <end position="278"/>
    </location>
</feature>
<keyword evidence="3 5" id="KW-0520">NAD</keyword>
<dbReference type="InterPro" id="IPR006140">
    <property type="entry name" value="D-isomer_DH_NAD-bd"/>
</dbReference>
<feature type="binding site" evidence="5">
    <location>
        <position position="146"/>
    </location>
    <ligand>
        <name>NAD(+)</name>
        <dbReference type="ChEBI" id="CHEBI:57540"/>
    </ligand>
</feature>
<dbReference type="Proteomes" id="UP000297861">
    <property type="component" value="Unassembled WGS sequence"/>
</dbReference>
<feature type="binding site" evidence="5">
    <location>
        <position position="175"/>
    </location>
    <ligand>
        <name>NAD(+)</name>
        <dbReference type="ChEBI" id="CHEBI:57540"/>
    </ligand>
</feature>
<evidence type="ECO:0000313" key="8">
    <source>
        <dbReference type="EMBL" id="TFD93234.1"/>
    </source>
</evidence>
<comment type="function">
    <text evidence="5">Catalyzes the oxidation of erythronate-4-phosphate to 3-hydroxy-2-oxo-4-phosphonooxybutanoate.</text>
</comment>
<keyword evidence="2 5" id="KW-0560">Oxidoreductase</keyword>
<dbReference type="InterPro" id="IPR036291">
    <property type="entry name" value="NAD(P)-bd_dom_sf"/>
</dbReference>
<dbReference type="Gene3D" id="3.40.50.720">
    <property type="entry name" value="NAD(P)-binding Rossmann-like Domain"/>
    <property type="match status" value="2"/>
</dbReference>
<comment type="pathway">
    <text evidence="5">Cofactor biosynthesis; pyridoxine 5'-phosphate biosynthesis; pyridoxine 5'-phosphate from D-erythrose 4-phosphate: step 2/5.</text>
</comment>
<dbReference type="GO" id="GO:0016618">
    <property type="term" value="F:hydroxypyruvate reductase [NAD(P)H] activity"/>
    <property type="evidence" value="ECO:0007669"/>
    <property type="project" value="TreeGrafter"/>
</dbReference>
<dbReference type="PANTHER" id="PTHR10996">
    <property type="entry name" value="2-HYDROXYACID DEHYDROGENASE-RELATED"/>
    <property type="match status" value="1"/>
</dbReference>
<dbReference type="SUPFAM" id="SSF51735">
    <property type="entry name" value="NAD(P)-binding Rossmann-fold domains"/>
    <property type="match status" value="1"/>
</dbReference>
<feature type="binding site" evidence="5">
    <location>
        <position position="257"/>
    </location>
    <ligand>
        <name>NAD(+)</name>
        <dbReference type="ChEBI" id="CHEBI:57540"/>
    </ligand>
</feature>
<dbReference type="UniPathway" id="UPA00244">
    <property type="reaction ID" value="UER00310"/>
</dbReference>
<dbReference type="GO" id="GO:0008615">
    <property type="term" value="P:pyridoxine biosynthetic process"/>
    <property type="evidence" value="ECO:0007669"/>
    <property type="project" value="UniProtKB-UniRule"/>
</dbReference>
<name>A0A4Y8KW86_9BACT</name>
<dbReference type="NCBIfam" id="NF001309">
    <property type="entry name" value="PRK00257.1"/>
    <property type="match status" value="1"/>
</dbReference>
<comment type="subcellular location">
    <subcellularLocation>
        <location evidence="5">Cytoplasm</location>
    </subcellularLocation>
</comment>
<dbReference type="GO" id="GO:0033711">
    <property type="term" value="F:4-phosphoerythronate dehydrogenase activity"/>
    <property type="evidence" value="ECO:0007669"/>
    <property type="project" value="UniProtKB-EC"/>
</dbReference>
<dbReference type="Pfam" id="PF02826">
    <property type="entry name" value="2-Hacid_dh_C"/>
    <property type="match status" value="1"/>
</dbReference>
<dbReference type="GO" id="GO:0051287">
    <property type="term" value="F:NAD binding"/>
    <property type="evidence" value="ECO:0007669"/>
    <property type="project" value="InterPro"/>
</dbReference>
<feature type="active site" description="Proton donor" evidence="5">
    <location>
        <position position="254"/>
    </location>
</feature>
<dbReference type="Pfam" id="PF00389">
    <property type="entry name" value="2-Hacid_dh"/>
    <property type="match status" value="1"/>
</dbReference>
<dbReference type="GO" id="GO:0030267">
    <property type="term" value="F:glyoxylate reductase (NADPH) activity"/>
    <property type="evidence" value="ECO:0007669"/>
    <property type="project" value="TreeGrafter"/>
</dbReference>
<dbReference type="Gene3D" id="3.30.1370.170">
    <property type="match status" value="1"/>
</dbReference>